<dbReference type="Proteomes" id="UP000377803">
    <property type="component" value="Chromosome"/>
</dbReference>
<dbReference type="EMBL" id="CP040089">
    <property type="protein sequence ID" value="QGA80600.1"/>
    <property type="molecule type" value="Genomic_DNA"/>
</dbReference>
<name>A0A5Q0UHA8_9ARCH</name>
<reference evidence="3" key="1">
    <citation type="submission" date="2019-05" db="EMBL/GenBank/DDBJ databases">
        <title>Candidatus Nanohalobium constans, a novel model system to study the DPANN nano-sized archaea: genomic and physiological characterization of a nanoarchaeon co-cultured with its chitinotrophic host.</title>
        <authorList>
            <person name="La Cono V."/>
            <person name="Arcadi E."/>
            <person name="Crisafi F."/>
            <person name="Denaro R."/>
            <person name="La Spada G."/>
            <person name="Messina E."/>
            <person name="Smedile F."/>
            <person name="Toshchakov S.V."/>
            <person name="Shevchenko M.A."/>
            <person name="Golyshin P.N."/>
            <person name="Golyshina O.V."/>
            <person name="Ferrer M."/>
            <person name="Rohde M."/>
            <person name="Mushegian A."/>
            <person name="Sorokin D.Y."/>
            <person name="Giuliano L."/>
            <person name="Yakimov M.M."/>
        </authorList>
    </citation>
    <scope>NUCLEOTIDE SEQUENCE [LARGE SCALE GENOMIC DNA]</scope>
    <source>
        <strain evidence="3">LC1Nh</strain>
    </source>
</reference>
<protein>
    <submittedName>
        <fullName evidence="2">Uncharacterized protein</fullName>
    </submittedName>
</protein>
<dbReference type="KEGG" id="ncon:LC1Nh_0711"/>
<dbReference type="RefSeq" id="WP_153550340.1">
    <property type="nucleotide sequence ID" value="NZ_CP040089.1"/>
</dbReference>
<evidence type="ECO:0000313" key="2">
    <source>
        <dbReference type="EMBL" id="QGA80600.1"/>
    </source>
</evidence>
<evidence type="ECO:0000313" key="3">
    <source>
        <dbReference type="Proteomes" id="UP000377803"/>
    </source>
</evidence>
<proteinExistence type="predicted"/>
<sequence>MKKHPTYSDMTLLREKLWENIFRPSGRRKVSIVYFMGAALFLWMHLFVDDSLFTLIMFTGMFLTGLSEFIPEKKNLAAGFLRIAAIILYLSIIALTILKPGTII</sequence>
<keyword evidence="1" id="KW-0812">Transmembrane</keyword>
<accession>A0A5Q0UHA8</accession>
<keyword evidence="1" id="KW-0472">Membrane</keyword>
<feature type="transmembrane region" description="Helical" evidence="1">
    <location>
        <begin position="52"/>
        <end position="70"/>
    </location>
</feature>
<keyword evidence="1" id="KW-1133">Transmembrane helix</keyword>
<gene>
    <name evidence="2" type="ORF">LC1Nh_0711</name>
</gene>
<dbReference type="InterPro" id="IPR058324">
    <property type="entry name" value="DUF8011"/>
</dbReference>
<keyword evidence="3" id="KW-1185">Reference proteome</keyword>
<dbReference type="Pfam" id="PF26041">
    <property type="entry name" value="DUF8011"/>
    <property type="match status" value="1"/>
</dbReference>
<evidence type="ECO:0000256" key="1">
    <source>
        <dbReference type="SAM" id="Phobius"/>
    </source>
</evidence>
<feature type="transmembrane region" description="Helical" evidence="1">
    <location>
        <begin position="30"/>
        <end position="46"/>
    </location>
</feature>
<feature type="transmembrane region" description="Helical" evidence="1">
    <location>
        <begin position="77"/>
        <end position="98"/>
    </location>
</feature>
<dbReference type="GeneID" id="42365098"/>
<dbReference type="AlphaFoldDB" id="A0A5Q0UHA8"/>
<organism evidence="2 3">
    <name type="scientific">Candidatus Nanohalobium constans</name>
    <dbReference type="NCBI Taxonomy" id="2565781"/>
    <lineage>
        <taxon>Archaea</taxon>
        <taxon>Candidatus Nanohalarchaeota</taxon>
        <taxon>Candidatus Nanohalobia</taxon>
        <taxon>Candidatus Nanohalobiales</taxon>
        <taxon>Candidatus Nanohalobiaceae</taxon>
        <taxon>Candidatus Nanohalobium</taxon>
    </lineage>
</organism>